<dbReference type="RefSeq" id="WP_346094450.1">
    <property type="nucleotide sequence ID" value="NZ_BAAABY010000012.1"/>
</dbReference>
<dbReference type="InterPro" id="IPR007278">
    <property type="entry name" value="DUF397"/>
</dbReference>
<organism evidence="3 4">
    <name type="scientific">Streptomyces olivaceiscleroticus</name>
    <dbReference type="NCBI Taxonomy" id="68245"/>
    <lineage>
        <taxon>Bacteria</taxon>
        <taxon>Bacillati</taxon>
        <taxon>Actinomycetota</taxon>
        <taxon>Actinomycetes</taxon>
        <taxon>Kitasatosporales</taxon>
        <taxon>Streptomycetaceae</taxon>
        <taxon>Streptomyces</taxon>
    </lineage>
</organism>
<comment type="caution">
    <text evidence="3">The sequence shown here is derived from an EMBL/GenBank/DDBJ whole genome shotgun (WGS) entry which is preliminary data.</text>
</comment>
<evidence type="ECO:0000313" key="3">
    <source>
        <dbReference type="EMBL" id="GAA0454792.1"/>
    </source>
</evidence>
<dbReference type="Proteomes" id="UP001500909">
    <property type="component" value="Unassembled WGS sequence"/>
</dbReference>
<feature type="compositionally biased region" description="Polar residues" evidence="1">
    <location>
        <begin position="1"/>
        <end position="17"/>
    </location>
</feature>
<sequence length="63" mass="6708">MREQDLSTARWQKSSYSGGEGNNCVETAGLAGMQAVRDSKNPDGPTVIFSADAWTAFLATLKA</sequence>
<evidence type="ECO:0000256" key="1">
    <source>
        <dbReference type="SAM" id="MobiDB-lite"/>
    </source>
</evidence>
<feature type="domain" description="DUF397" evidence="2">
    <location>
        <begin position="9"/>
        <end position="62"/>
    </location>
</feature>
<keyword evidence="4" id="KW-1185">Reference proteome</keyword>
<protein>
    <recommendedName>
        <fullName evidence="2">DUF397 domain-containing protein</fullName>
    </recommendedName>
</protein>
<evidence type="ECO:0000259" key="2">
    <source>
        <dbReference type="Pfam" id="PF04149"/>
    </source>
</evidence>
<dbReference type="Pfam" id="PF04149">
    <property type="entry name" value="DUF397"/>
    <property type="match status" value="1"/>
</dbReference>
<evidence type="ECO:0000313" key="4">
    <source>
        <dbReference type="Proteomes" id="UP001500909"/>
    </source>
</evidence>
<gene>
    <name evidence="3" type="ORF">GCM10010361_18580</name>
</gene>
<accession>A0ABP3JKR0</accession>
<proteinExistence type="predicted"/>
<feature type="region of interest" description="Disordered" evidence="1">
    <location>
        <begin position="1"/>
        <end position="22"/>
    </location>
</feature>
<reference evidence="4" key="1">
    <citation type="journal article" date="2019" name="Int. J. Syst. Evol. Microbiol.">
        <title>The Global Catalogue of Microorganisms (GCM) 10K type strain sequencing project: providing services to taxonomists for standard genome sequencing and annotation.</title>
        <authorList>
            <consortium name="The Broad Institute Genomics Platform"/>
            <consortium name="The Broad Institute Genome Sequencing Center for Infectious Disease"/>
            <person name="Wu L."/>
            <person name="Ma J."/>
        </authorList>
    </citation>
    <scope>NUCLEOTIDE SEQUENCE [LARGE SCALE GENOMIC DNA]</scope>
    <source>
        <strain evidence="4">JCM 4805</strain>
    </source>
</reference>
<dbReference type="EMBL" id="BAAABY010000012">
    <property type="protein sequence ID" value="GAA0454792.1"/>
    <property type="molecule type" value="Genomic_DNA"/>
</dbReference>
<name>A0ABP3JKR0_9ACTN</name>